<sequence>MLLPPAQPLQEPQNLQQQQYHQEEQRPGDGTGGGGASSSNADMEIDQFFNELNDNRHNEPFNWGGNGLA</sequence>
<organism evidence="1 2">
    <name type="scientific">Lasiodiplodia mahajangana</name>
    <dbReference type="NCBI Taxonomy" id="1108764"/>
    <lineage>
        <taxon>Eukaryota</taxon>
        <taxon>Fungi</taxon>
        <taxon>Dikarya</taxon>
        <taxon>Ascomycota</taxon>
        <taxon>Pezizomycotina</taxon>
        <taxon>Dothideomycetes</taxon>
        <taxon>Dothideomycetes incertae sedis</taxon>
        <taxon>Botryosphaeriales</taxon>
        <taxon>Botryosphaeriaceae</taxon>
        <taxon>Lasiodiplodia</taxon>
    </lineage>
</organism>
<gene>
    <name evidence="1" type="ORF">O1611_g7829</name>
</gene>
<keyword evidence="2" id="KW-1185">Reference proteome</keyword>
<proteinExistence type="predicted"/>
<evidence type="ECO:0000313" key="1">
    <source>
        <dbReference type="EMBL" id="KAJ8125809.1"/>
    </source>
</evidence>
<reference evidence="1" key="1">
    <citation type="submission" date="2022-12" db="EMBL/GenBank/DDBJ databases">
        <title>Genome Sequence of Lasiodiplodia mahajangana.</title>
        <authorList>
            <person name="Buettner E."/>
        </authorList>
    </citation>
    <scope>NUCLEOTIDE SEQUENCE</scope>
    <source>
        <strain evidence="1">VT137</strain>
    </source>
</reference>
<evidence type="ECO:0000313" key="2">
    <source>
        <dbReference type="Proteomes" id="UP001153332"/>
    </source>
</evidence>
<dbReference type="Proteomes" id="UP001153332">
    <property type="component" value="Unassembled WGS sequence"/>
</dbReference>
<comment type="caution">
    <text evidence="1">The sequence shown here is derived from an EMBL/GenBank/DDBJ whole genome shotgun (WGS) entry which is preliminary data.</text>
</comment>
<protein>
    <submittedName>
        <fullName evidence="1">Uncharacterized protein</fullName>
    </submittedName>
</protein>
<accession>A0ACC2JEB6</accession>
<name>A0ACC2JEB6_9PEZI</name>
<dbReference type="EMBL" id="JAPUUL010002168">
    <property type="protein sequence ID" value="KAJ8125809.1"/>
    <property type="molecule type" value="Genomic_DNA"/>
</dbReference>